<proteinExistence type="predicted"/>
<feature type="domain" description="SpoVT-AbrB" evidence="1">
    <location>
        <begin position="4"/>
        <end position="47"/>
    </location>
</feature>
<evidence type="ECO:0000313" key="3">
    <source>
        <dbReference type="Proteomes" id="UP000316545"/>
    </source>
</evidence>
<protein>
    <submittedName>
        <fullName evidence="2">Antitoxin PrlF</fullName>
    </submittedName>
</protein>
<dbReference type="GO" id="GO:0001558">
    <property type="term" value="P:regulation of cell growth"/>
    <property type="evidence" value="ECO:0007669"/>
    <property type="project" value="InterPro"/>
</dbReference>
<reference evidence="2 3" key="1">
    <citation type="submission" date="2019-06" db="EMBL/GenBank/DDBJ databases">
        <title>Genomic Encyclopedia of Type Strains, Phase IV (KMG-V): Genome sequencing to study the core and pangenomes of soil and plant-associated prokaryotes.</title>
        <authorList>
            <person name="Whitman W."/>
        </authorList>
    </citation>
    <scope>NUCLEOTIDE SEQUENCE [LARGE SCALE GENOMIC DNA]</scope>
    <source>
        <strain evidence="2 3">BR 11865</strain>
    </source>
</reference>
<gene>
    <name evidence="2" type="ORF">FBZ88_12386</name>
</gene>
<dbReference type="InterPro" id="IPR031848">
    <property type="entry name" value="PrlF_antitoxin"/>
</dbReference>
<dbReference type="SUPFAM" id="SSF89447">
    <property type="entry name" value="AbrB/MazE/MraZ-like"/>
    <property type="match status" value="1"/>
</dbReference>
<dbReference type="AlphaFoldDB" id="A0A560FBD8"/>
<dbReference type="Pfam" id="PF15937">
    <property type="entry name" value="PrlF_antitoxin"/>
    <property type="match status" value="1"/>
</dbReference>
<dbReference type="NCBIfam" id="TIGR01439">
    <property type="entry name" value="lp_hng_hel_AbrB"/>
    <property type="match status" value="1"/>
</dbReference>
<dbReference type="EMBL" id="VITO01000023">
    <property type="protein sequence ID" value="TWB18929.1"/>
    <property type="molecule type" value="Genomic_DNA"/>
</dbReference>
<dbReference type="InterPro" id="IPR037914">
    <property type="entry name" value="SpoVT-AbrB_sf"/>
</dbReference>
<dbReference type="GO" id="GO:0097351">
    <property type="term" value="F:toxin sequestering activity"/>
    <property type="evidence" value="ECO:0007669"/>
    <property type="project" value="InterPro"/>
</dbReference>
<dbReference type="Proteomes" id="UP000316545">
    <property type="component" value="Unassembled WGS sequence"/>
</dbReference>
<sequence length="98" mass="11093">MIQSSVTERFQTTIPKGVREALGLRRGDTLAYEVRGEEVIVRRQPEQQSDDPVLTGFLDLLERDIAAHPERLQRVPEALVQRSRELVEGVEIDLDAAL</sequence>
<keyword evidence="3" id="KW-1185">Reference proteome</keyword>
<accession>A0A560FBD8</accession>
<dbReference type="InterPro" id="IPR007159">
    <property type="entry name" value="SpoVT-AbrB_dom"/>
</dbReference>
<comment type="caution">
    <text evidence="2">The sequence shown here is derived from an EMBL/GenBank/DDBJ whole genome shotgun (WGS) entry which is preliminary data.</text>
</comment>
<organism evidence="2 3">
    <name type="scientific">Nitrospirillum amazonense</name>
    <dbReference type="NCBI Taxonomy" id="28077"/>
    <lineage>
        <taxon>Bacteria</taxon>
        <taxon>Pseudomonadati</taxon>
        <taxon>Pseudomonadota</taxon>
        <taxon>Alphaproteobacteria</taxon>
        <taxon>Rhodospirillales</taxon>
        <taxon>Azospirillaceae</taxon>
        <taxon>Nitrospirillum</taxon>
    </lineage>
</organism>
<dbReference type="SMART" id="SM00966">
    <property type="entry name" value="SpoVT_AbrB"/>
    <property type="match status" value="1"/>
</dbReference>
<dbReference type="GO" id="GO:0003677">
    <property type="term" value="F:DNA binding"/>
    <property type="evidence" value="ECO:0007669"/>
    <property type="project" value="InterPro"/>
</dbReference>
<name>A0A560FBD8_9PROT</name>
<dbReference type="Gene3D" id="2.10.260.10">
    <property type="match status" value="1"/>
</dbReference>
<evidence type="ECO:0000313" key="2">
    <source>
        <dbReference type="EMBL" id="TWB18929.1"/>
    </source>
</evidence>
<dbReference type="GO" id="GO:0003700">
    <property type="term" value="F:DNA-binding transcription factor activity"/>
    <property type="evidence" value="ECO:0007669"/>
    <property type="project" value="InterPro"/>
</dbReference>
<evidence type="ECO:0000259" key="1">
    <source>
        <dbReference type="SMART" id="SM00966"/>
    </source>
</evidence>